<evidence type="ECO:0000256" key="8">
    <source>
        <dbReference type="SAM" id="SignalP"/>
    </source>
</evidence>
<dbReference type="InterPro" id="IPR036324">
    <property type="entry name" value="Mn/Fe_SOD_N_sf"/>
</dbReference>
<comment type="caution">
    <text evidence="11">The sequence shown here is derived from an EMBL/GenBank/DDBJ whole genome shotgun (WGS) entry which is preliminary data.</text>
</comment>
<dbReference type="Gene3D" id="3.55.40.20">
    <property type="entry name" value="Iron/manganese superoxide dismutase, C-terminal domain"/>
    <property type="match status" value="1"/>
</dbReference>
<evidence type="ECO:0000256" key="7">
    <source>
        <dbReference type="ARBA" id="ARBA00023004"/>
    </source>
</evidence>
<dbReference type="GO" id="GO:0046872">
    <property type="term" value="F:metal ion binding"/>
    <property type="evidence" value="ECO:0007669"/>
    <property type="project" value="UniProtKB-KW"/>
</dbReference>
<dbReference type="Pfam" id="PF02777">
    <property type="entry name" value="Sod_Fe_C"/>
    <property type="match status" value="1"/>
</dbReference>
<keyword evidence="6" id="KW-0560">Oxidoreductase</keyword>
<dbReference type="EC" id="1.15.1.1" evidence="3"/>
<comment type="similarity">
    <text evidence="2">Belongs to the iron/manganese superoxide dismutase family.</text>
</comment>
<dbReference type="GO" id="GO:0004784">
    <property type="term" value="F:superoxide dismutase activity"/>
    <property type="evidence" value="ECO:0007669"/>
    <property type="project" value="UniProtKB-EC"/>
</dbReference>
<dbReference type="GO" id="GO:0005737">
    <property type="term" value="C:cytoplasm"/>
    <property type="evidence" value="ECO:0007669"/>
    <property type="project" value="TreeGrafter"/>
</dbReference>
<dbReference type="AlphaFoldDB" id="A0AA36IY54"/>
<evidence type="ECO:0000313" key="11">
    <source>
        <dbReference type="EMBL" id="CAJ1394989.1"/>
    </source>
</evidence>
<evidence type="ECO:0000313" key="12">
    <source>
        <dbReference type="Proteomes" id="UP001178507"/>
    </source>
</evidence>
<evidence type="ECO:0000256" key="1">
    <source>
        <dbReference type="ARBA" id="ARBA00001962"/>
    </source>
</evidence>
<keyword evidence="12" id="KW-1185">Reference proteome</keyword>
<dbReference type="InterPro" id="IPR019833">
    <property type="entry name" value="Mn/Fe_SOD_BS"/>
</dbReference>
<dbReference type="PANTHER" id="PTHR43595">
    <property type="entry name" value="37S RIBOSOMAL PROTEIN S26, MITOCHONDRIAL"/>
    <property type="match status" value="1"/>
</dbReference>
<keyword evidence="7" id="KW-0408">Iron</keyword>
<dbReference type="SUPFAM" id="SSF46609">
    <property type="entry name" value="Fe,Mn superoxide dismutase (SOD), N-terminal domain"/>
    <property type="match status" value="1"/>
</dbReference>
<evidence type="ECO:0000256" key="6">
    <source>
        <dbReference type="ARBA" id="ARBA00023002"/>
    </source>
</evidence>
<organism evidence="11 12">
    <name type="scientific">Effrenium voratum</name>
    <dbReference type="NCBI Taxonomy" id="2562239"/>
    <lineage>
        <taxon>Eukaryota</taxon>
        <taxon>Sar</taxon>
        <taxon>Alveolata</taxon>
        <taxon>Dinophyceae</taxon>
        <taxon>Suessiales</taxon>
        <taxon>Symbiodiniaceae</taxon>
        <taxon>Effrenium</taxon>
    </lineage>
</organism>
<dbReference type="SUPFAM" id="SSF54719">
    <property type="entry name" value="Fe,Mn superoxide dismutase (SOD), C-terminal domain"/>
    <property type="match status" value="1"/>
</dbReference>
<dbReference type="Gene3D" id="1.10.287.990">
    <property type="entry name" value="Fe,Mn superoxide dismutase (SOD) domain"/>
    <property type="match status" value="1"/>
</dbReference>
<dbReference type="EMBL" id="CAUJNA010003013">
    <property type="protein sequence ID" value="CAJ1394989.1"/>
    <property type="molecule type" value="Genomic_DNA"/>
</dbReference>
<feature type="domain" description="Manganese/iron superoxide dismutase N-terminal" evidence="9">
    <location>
        <begin position="54"/>
        <end position="133"/>
    </location>
</feature>
<dbReference type="Proteomes" id="UP001178507">
    <property type="component" value="Unassembled WGS sequence"/>
</dbReference>
<dbReference type="InterPro" id="IPR019831">
    <property type="entry name" value="Mn/Fe_SOD_N"/>
</dbReference>
<accession>A0AA36IY54</accession>
<name>A0AA36IY54_9DINO</name>
<evidence type="ECO:0000256" key="4">
    <source>
        <dbReference type="ARBA" id="ARBA00014767"/>
    </source>
</evidence>
<dbReference type="FunFam" id="3.55.40.20:FF:000001">
    <property type="entry name" value="Superoxide dismutase"/>
    <property type="match status" value="1"/>
</dbReference>
<proteinExistence type="inferred from homology"/>
<feature type="chain" id="PRO_5041438347" description="Superoxide dismutase [Fe]" evidence="8">
    <location>
        <begin position="22"/>
        <end position="295"/>
    </location>
</feature>
<evidence type="ECO:0000256" key="3">
    <source>
        <dbReference type="ARBA" id="ARBA00012682"/>
    </source>
</evidence>
<keyword evidence="8" id="KW-0732">Signal</keyword>
<evidence type="ECO:0000259" key="10">
    <source>
        <dbReference type="Pfam" id="PF02777"/>
    </source>
</evidence>
<dbReference type="Pfam" id="PF00081">
    <property type="entry name" value="Sod_Fe_N"/>
    <property type="match status" value="1"/>
</dbReference>
<dbReference type="PANTHER" id="PTHR43595:SF2">
    <property type="entry name" value="SMALL RIBOSOMAL SUBUNIT PROTEIN MS42"/>
    <property type="match status" value="1"/>
</dbReference>
<dbReference type="PROSITE" id="PS00088">
    <property type="entry name" value="SOD_MN"/>
    <property type="match status" value="1"/>
</dbReference>
<evidence type="ECO:0000256" key="5">
    <source>
        <dbReference type="ARBA" id="ARBA00022723"/>
    </source>
</evidence>
<sequence>MAPRRVRGAVCLAVVASLARSLSVGFASPGRRGVAASLASGLAGLLSVESTRAYDLPDLPYAYDALEPSIDKVTMEFHHDKHHLTYVTNINKALEGKTQPALVDLQKTAIKDGAAFRNSGGGAYNHNFFWLEMAPTGKGGKPSEKLGSAIDDSFGSMDDFKATFEAAGAPGARFGSGWVWLVVTDDKKLAITSTPNQDNPLMEGVEGTPGIPILGCDVWEHAYYLKYQYRRPDYIKAWWDVVNWDQVSAWYEDALGGKAPTADSTTSAASLIGARKTSANLNLKLGFEANARYGS</sequence>
<comment type="cofactor">
    <cofactor evidence="1">
        <name>Fe cation</name>
        <dbReference type="ChEBI" id="CHEBI:24875"/>
    </cofactor>
</comment>
<dbReference type="InterPro" id="IPR019832">
    <property type="entry name" value="Mn/Fe_SOD_C"/>
</dbReference>
<dbReference type="InterPro" id="IPR001189">
    <property type="entry name" value="Mn/Fe_SOD"/>
</dbReference>
<keyword evidence="5" id="KW-0479">Metal-binding</keyword>
<reference evidence="11" key="1">
    <citation type="submission" date="2023-08" db="EMBL/GenBank/DDBJ databases">
        <authorList>
            <person name="Chen Y."/>
            <person name="Shah S."/>
            <person name="Dougan E. K."/>
            <person name="Thang M."/>
            <person name="Chan C."/>
        </authorList>
    </citation>
    <scope>NUCLEOTIDE SEQUENCE</scope>
</reference>
<evidence type="ECO:0000256" key="2">
    <source>
        <dbReference type="ARBA" id="ARBA00008714"/>
    </source>
</evidence>
<dbReference type="InterPro" id="IPR036314">
    <property type="entry name" value="SOD_C_sf"/>
</dbReference>
<gene>
    <name evidence="11" type="ORF">EVOR1521_LOCUS19531</name>
</gene>
<feature type="signal peptide" evidence="8">
    <location>
        <begin position="1"/>
        <end position="21"/>
    </location>
</feature>
<evidence type="ECO:0000259" key="9">
    <source>
        <dbReference type="Pfam" id="PF00081"/>
    </source>
</evidence>
<protein>
    <recommendedName>
        <fullName evidence="4">Superoxide dismutase [Fe]</fullName>
        <ecNumber evidence="3">1.15.1.1</ecNumber>
    </recommendedName>
</protein>
<dbReference type="PRINTS" id="PR01703">
    <property type="entry name" value="MNSODISMTASE"/>
</dbReference>
<feature type="domain" description="Manganese/iron superoxide dismutase C-terminal" evidence="10">
    <location>
        <begin position="142"/>
        <end position="248"/>
    </location>
</feature>